<sequence length="111" mass="11459">MTLYSNIKALNRTVQAAACIAALTIIAGPAHAAGTGMPWEGPLDQILQSIEGPVARIVAVIIITLTGLTLAFGETSGGFRKLIQIVFGLSIAFAATSFFLTFFSFGGGALV</sequence>
<feature type="transmembrane region" description="Helical" evidence="1">
    <location>
        <begin position="56"/>
        <end position="73"/>
    </location>
</feature>
<evidence type="ECO:0000313" key="3">
    <source>
        <dbReference type="EMBL" id="PQA88332.1"/>
    </source>
</evidence>
<reference evidence="3 4" key="1">
    <citation type="submission" date="2017-12" db="EMBL/GenBank/DDBJ databases">
        <authorList>
            <person name="Hurst M.R.H."/>
        </authorList>
    </citation>
    <scope>NUCLEOTIDE SEQUENCE [LARGE SCALE GENOMIC DNA]</scope>
    <source>
        <strain evidence="3 4">SY-3-19</strain>
    </source>
</reference>
<dbReference type="RefSeq" id="WP_104829576.1">
    <property type="nucleotide sequence ID" value="NZ_PJCH01000005.1"/>
</dbReference>
<dbReference type="InterPro" id="IPR007039">
    <property type="entry name" value="TrbC/VirB2"/>
</dbReference>
<organism evidence="3 4">
    <name type="scientific">Hyphococcus luteus</name>
    <dbReference type="NCBI Taxonomy" id="2058213"/>
    <lineage>
        <taxon>Bacteria</taxon>
        <taxon>Pseudomonadati</taxon>
        <taxon>Pseudomonadota</taxon>
        <taxon>Alphaproteobacteria</taxon>
        <taxon>Parvularculales</taxon>
        <taxon>Parvularculaceae</taxon>
        <taxon>Hyphococcus</taxon>
    </lineage>
</organism>
<accession>A0A2S7K774</accession>
<evidence type="ECO:0000313" key="4">
    <source>
        <dbReference type="Proteomes" id="UP000239504"/>
    </source>
</evidence>
<dbReference type="Proteomes" id="UP000239504">
    <property type="component" value="Unassembled WGS sequence"/>
</dbReference>
<dbReference type="Pfam" id="PF04956">
    <property type="entry name" value="TrbC"/>
    <property type="match status" value="1"/>
</dbReference>
<keyword evidence="1" id="KW-0812">Transmembrane</keyword>
<dbReference type="AlphaFoldDB" id="A0A2S7K774"/>
<feature type="chain" id="PRO_5015722605" evidence="2">
    <location>
        <begin position="33"/>
        <end position="111"/>
    </location>
</feature>
<gene>
    <name evidence="3" type="ORF">CW354_08515</name>
</gene>
<keyword evidence="4" id="KW-1185">Reference proteome</keyword>
<protein>
    <submittedName>
        <fullName evidence="3">Conjugal transfer protein TrbC</fullName>
    </submittedName>
</protein>
<proteinExistence type="predicted"/>
<feature type="signal peptide" evidence="2">
    <location>
        <begin position="1"/>
        <end position="32"/>
    </location>
</feature>
<keyword evidence="1" id="KW-0472">Membrane</keyword>
<comment type="caution">
    <text evidence="3">The sequence shown here is derived from an EMBL/GenBank/DDBJ whole genome shotgun (WGS) entry which is preliminary data.</text>
</comment>
<keyword evidence="2" id="KW-0732">Signal</keyword>
<evidence type="ECO:0000256" key="2">
    <source>
        <dbReference type="SAM" id="SignalP"/>
    </source>
</evidence>
<dbReference type="OrthoDB" id="9814329at2"/>
<dbReference type="EMBL" id="PJCH01000005">
    <property type="protein sequence ID" value="PQA88332.1"/>
    <property type="molecule type" value="Genomic_DNA"/>
</dbReference>
<evidence type="ECO:0000256" key="1">
    <source>
        <dbReference type="SAM" id="Phobius"/>
    </source>
</evidence>
<keyword evidence="1" id="KW-1133">Transmembrane helix</keyword>
<feature type="transmembrane region" description="Helical" evidence="1">
    <location>
        <begin position="85"/>
        <end position="105"/>
    </location>
</feature>
<name>A0A2S7K774_9PROT</name>